<dbReference type="PANTHER" id="PTHR30437">
    <property type="entry name" value="TRANSCRIPTION ELONGATION FACTOR GREA"/>
    <property type="match status" value="1"/>
</dbReference>
<organism evidence="11 12">
    <name type="scientific">Candidatus Nomurabacteria bacterium RIFCSPLOWO2_12_FULL_44_11</name>
    <dbReference type="NCBI Taxonomy" id="1801796"/>
    <lineage>
        <taxon>Bacteria</taxon>
        <taxon>Candidatus Nomuraibacteriota</taxon>
    </lineage>
</organism>
<dbReference type="Gene3D" id="1.10.287.180">
    <property type="entry name" value="Transcription elongation factor, GreA/GreB, N-terminal domain"/>
    <property type="match status" value="1"/>
</dbReference>
<dbReference type="FunFam" id="1.10.287.180:FF:000001">
    <property type="entry name" value="Transcription elongation factor GreA"/>
    <property type="match status" value="1"/>
</dbReference>
<dbReference type="InterPro" id="IPR028624">
    <property type="entry name" value="Tscrpt_elong_fac_GreA/B"/>
</dbReference>
<proteinExistence type="inferred from homology"/>
<evidence type="ECO:0000313" key="12">
    <source>
        <dbReference type="Proteomes" id="UP000178645"/>
    </source>
</evidence>
<dbReference type="GO" id="GO:0006354">
    <property type="term" value="P:DNA-templated transcription elongation"/>
    <property type="evidence" value="ECO:0007669"/>
    <property type="project" value="TreeGrafter"/>
</dbReference>
<evidence type="ECO:0000256" key="7">
    <source>
        <dbReference type="ARBA" id="ARBA00030776"/>
    </source>
</evidence>
<evidence type="ECO:0000259" key="10">
    <source>
        <dbReference type="Pfam" id="PF03449"/>
    </source>
</evidence>
<dbReference type="InterPro" id="IPR036805">
    <property type="entry name" value="Tscrpt_elong_fac_GreA/B_N_sf"/>
</dbReference>
<evidence type="ECO:0000259" key="9">
    <source>
        <dbReference type="Pfam" id="PF01272"/>
    </source>
</evidence>
<dbReference type="SUPFAM" id="SSF54534">
    <property type="entry name" value="FKBP-like"/>
    <property type="match status" value="1"/>
</dbReference>
<dbReference type="PROSITE" id="PS00829">
    <property type="entry name" value="GREAB_1"/>
    <property type="match status" value="1"/>
</dbReference>
<reference evidence="11 12" key="1">
    <citation type="journal article" date="2016" name="Nat. Commun.">
        <title>Thousands of microbial genomes shed light on interconnected biogeochemical processes in an aquifer system.</title>
        <authorList>
            <person name="Anantharaman K."/>
            <person name="Brown C.T."/>
            <person name="Hug L.A."/>
            <person name="Sharon I."/>
            <person name="Castelle C.J."/>
            <person name="Probst A.J."/>
            <person name="Thomas B.C."/>
            <person name="Singh A."/>
            <person name="Wilkins M.J."/>
            <person name="Karaoz U."/>
            <person name="Brodie E.L."/>
            <person name="Williams K.H."/>
            <person name="Hubbard S.S."/>
            <person name="Banfield J.F."/>
        </authorList>
    </citation>
    <scope>NUCLEOTIDE SEQUENCE [LARGE SCALE GENOMIC DNA]</scope>
</reference>
<comment type="caution">
    <text evidence="11">The sequence shown here is derived from an EMBL/GenBank/DDBJ whole genome shotgun (WGS) entry which is preliminary data.</text>
</comment>
<dbReference type="Gene3D" id="3.10.50.30">
    <property type="entry name" value="Transcription elongation factor, GreA/GreB, C-terminal domain"/>
    <property type="match status" value="1"/>
</dbReference>
<evidence type="ECO:0000313" key="11">
    <source>
        <dbReference type="EMBL" id="OGJ02141.1"/>
    </source>
</evidence>
<keyword evidence="5 8" id="KW-0804">Transcription</keyword>
<keyword evidence="3 8" id="KW-0805">Transcription regulation</keyword>
<dbReference type="PANTHER" id="PTHR30437:SF4">
    <property type="entry name" value="TRANSCRIPTION ELONGATION FACTOR GREA"/>
    <property type="match status" value="1"/>
</dbReference>
<evidence type="ECO:0000256" key="5">
    <source>
        <dbReference type="ARBA" id="ARBA00023163"/>
    </source>
</evidence>
<evidence type="ECO:0000256" key="6">
    <source>
        <dbReference type="ARBA" id="ARBA00024916"/>
    </source>
</evidence>
<dbReference type="InterPro" id="IPR036953">
    <property type="entry name" value="GreA/GreB_C_sf"/>
</dbReference>
<dbReference type="PIRSF" id="PIRSF006092">
    <property type="entry name" value="GreA_GreB"/>
    <property type="match status" value="1"/>
</dbReference>
<dbReference type="Pfam" id="PF03449">
    <property type="entry name" value="GreA_GreB_N"/>
    <property type="match status" value="1"/>
</dbReference>
<keyword evidence="4 8" id="KW-0238">DNA-binding</keyword>
<evidence type="ECO:0000256" key="2">
    <source>
        <dbReference type="ARBA" id="ARBA00013729"/>
    </source>
</evidence>
<feature type="domain" description="Transcription elongation factor GreA/GreB N-terminal" evidence="10">
    <location>
        <begin position="7"/>
        <end position="76"/>
    </location>
</feature>
<dbReference type="InterPro" id="IPR023459">
    <property type="entry name" value="Tscrpt_elong_fac_GreA/B_fam"/>
</dbReference>
<feature type="domain" description="Transcription elongation factor GreA/GreB C-terminal" evidence="9">
    <location>
        <begin position="115"/>
        <end position="171"/>
    </location>
</feature>
<evidence type="ECO:0000256" key="3">
    <source>
        <dbReference type="ARBA" id="ARBA00023015"/>
    </source>
</evidence>
<dbReference type="HAMAP" id="MF_00105">
    <property type="entry name" value="GreA_GreB"/>
    <property type="match status" value="1"/>
</dbReference>
<dbReference type="InterPro" id="IPR018151">
    <property type="entry name" value="TF_GreA/GreB_CS"/>
</dbReference>
<protein>
    <recommendedName>
        <fullName evidence="2 8">Transcription elongation factor GreA</fullName>
    </recommendedName>
    <alternativeName>
        <fullName evidence="7 8">Transcript cleavage factor GreA</fullName>
    </alternativeName>
</protein>
<evidence type="ECO:0000256" key="8">
    <source>
        <dbReference type="HAMAP-Rule" id="MF_00105"/>
    </source>
</evidence>
<dbReference type="GO" id="GO:0003677">
    <property type="term" value="F:DNA binding"/>
    <property type="evidence" value="ECO:0007669"/>
    <property type="project" value="UniProtKB-UniRule"/>
</dbReference>
<dbReference type="SUPFAM" id="SSF46557">
    <property type="entry name" value="GreA transcript cleavage protein, N-terminal domain"/>
    <property type="match status" value="1"/>
</dbReference>
<dbReference type="InterPro" id="IPR022691">
    <property type="entry name" value="Tscrpt_elong_fac_GreA/B_N"/>
</dbReference>
<sequence length="171" mass="18920">MHQAADYITEEKKQALLRELAELQGPKRKEILENLAYAKSLGDLAENAEYHQTREEQGKLEERISKIERILQLSQVAKKRGGDVVGIGSRVVVQKVPTESRGSTTHDKIGVGKELEERTYVIVGSEEADMALGKISNRSPMGVALFGKKKGQSISFQTPNGVVNYKIIKVS</sequence>
<comment type="function">
    <text evidence="6 8">Necessary for efficient RNA polymerase transcription elongation past template-encoded arresting sites. The arresting sites in DNA have the property of trapping a certain fraction of elongating RNA polymerases that pass through, resulting in locked ternary complexes. Cleavage of the nascent transcript by cleavage factors such as GreA or GreB allows the resumption of elongation from the new 3'terminus. GreA releases sequences of 2 to 3 nucleotides.</text>
</comment>
<gene>
    <name evidence="8" type="primary">greA</name>
    <name evidence="11" type="ORF">A3G53_00410</name>
</gene>
<dbReference type="GO" id="GO:0070063">
    <property type="term" value="F:RNA polymerase binding"/>
    <property type="evidence" value="ECO:0007669"/>
    <property type="project" value="InterPro"/>
</dbReference>
<comment type="similarity">
    <text evidence="1 8">Belongs to the GreA/GreB family.</text>
</comment>
<evidence type="ECO:0000256" key="4">
    <source>
        <dbReference type="ARBA" id="ARBA00023125"/>
    </source>
</evidence>
<name>A0A1F6Y6Z6_9BACT</name>
<dbReference type="EMBL" id="MFVU01000012">
    <property type="protein sequence ID" value="OGJ02141.1"/>
    <property type="molecule type" value="Genomic_DNA"/>
</dbReference>
<dbReference type="InterPro" id="IPR001437">
    <property type="entry name" value="Tscrpt_elong_fac_GreA/B_C"/>
</dbReference>
<dbReference type="Proteomes" id="UP000178645">
    <property type="component" value="Unassembled WGS sequence"/>
</dbReference>
<evidence type="ECO:0000256" key="1">
    <source>
        <dbReference type="ARBA" id="ARBA00008213"/>
    </source>
</evidence>
<accession>A0A1F6Y6Z6</accession>
<dbReference type="AlphaFoldDB" id="A0A1F6Y6Z6"/>
<dbReference type="GO" id="GO:0032784">
    <property type="term" value="P:regulation of DNA-templated transcription elongation"/>
    <property type="evidence" value="ECO:0007669"/>
    <property type="project" value="UniProtKB-UniRule"/>
</dbReference>
<dbReference type="Pfam" id="PF01272">
    <property type="entry name" value="GreA_GreB"/>
    <property type="match status" value="1"/>
</dbReference>